<dbReference type="InterPro" id="IPR049083">
    <property type="entry name" value="TACO1_YebC_N"/>
</dbReference>
<evidence type="ECO:0000313" key="4">
    <source>
        <dbReference type="EMBL" id="KAL3757379.1"/>
    </source>
</evidence>
<dbReference type="Pfam" id="PF20772">
    <property type="entry name" value="TACO1_YebC_N"/>
    <property type="match status" value="1"/>
</dbReference>
<accession>A0ABD3M3S0</accession>
<sequence length="380" mass="41701">MSASAAIIASTRRLARINFIHPSPTPSSPAFPSRRPIVVPATACATMPATIISTVIKQNGVSQHKVLPSSNNPFPTTSSQYFQIRCMAGHNKWSKIKRKKAANDVARHREHTRATRAIETASRLCKGDMADIHLQSTISAARAVQCPKERIERAIERGANPNAKSEGEEYVVRRYDGMIAVSGGSGTGGKVAVIIETLTENKNRTAANVRNIVKKAGGEVLPTGTNDWMFDHVGLIWIAKQQQQHAKDGDVESSRSSNSIRVDEKVMDALLECALEGGATDVEFLSEETDVASTDEESVSNNYAMVKCEPNDVLQLIQSLQMNGYAISQFEKQWLVKEDDNRVLLDKDGTESFEKFLNAMDDDLDVTNVFHNASLVDDDL</sequence>
<feature type="domain" description="TACO1/YebC-like N-terminal" evidence="3">
    <location>
        <begin position="91"/>
        <end position="159"/>
    </location>
</feature>
<dbReference type="PANTHER" id="PTHR12532:SF0">
    <property type="entry name" value="TRANSLATIONAL ACTIVATOR OF CYTOCHROME C OXIDASE 1"/>
    <property type="match status" value="1"/>
</dbReference>
<dbReference type="InterPro" id="IPR029072">
    <property type="entry name" value="YebC-like"/>
</dbReference>
<comment type="caution">
    <text evidence="4">The sequence shown here is derived from an EMBL/GenBank/DDBJ whole genome shotgun (WGS) entry which is preliminary data.</text>
</comment>
<feature type="domain" description="TACO1/YebC-like second and third" evidence="2">
    <location>
        <begin position="189"/>
        <end position="373"/>
    </location>
</feature>
<evidence type="ECO:0000256" key="1">
    <source>
        <dbReference type="ARBA" id="ARBA00008724"/>
    </source>
</evidence>
<evidence type="ECO:0000259" key="2">
    <source>
        <dbReference type="Pfam" id="PF01709"/>
    </source>
</evidence>
<dbReference type="Gene3D" id="1.10.10.200">
    <property type="match status" value="1"/>
</dbReference>
<dbReference type="InterPro" id="IPR002876">
    <property type="entry name" value="Transcrip_reg_TACO1-like"/>
</dbReference>
<dbReference type="InterPro" id="IPR026564">
    <property type="entry name" value="Transcrip_reg_TACO1-like_dom3"/>
</dbReference>
<dbReference type="Gene3D" id="3.30.70.980">
    <property type="match status" value="2"/>
</dbReference>
<gene>
    <name evidence="4" type="ORF">ACHAWU_008540</name>
</gene>
<dbReference type="PANTHER" id="PTHR12532">
    <property type="entry name" value="TRANSLATIONAL ACTIVATOR OF CYTOCHROME C OXIDASE 1"/>
    <property type="match status" value="1"/>
</dbReference>
<comment type="similarity">
    <text evidence="1">Belongs to the TACO1 family.</text>
</comment>
<keyword evidence="5" id="KW-1185">Reference proteome</keyword>
<name>A0ABD3M3S0_9STRA</name>
<dbReference type="AlphaFoldDB" id="A0ABD3M3S0"/>
<dbReference type="Proteomes" id="UP001530293">
    <property type="component" value="Unassembled WGS sequence"/>
</dbReference>
<evidence type="ECO:0000259" key="3">
    <source>
        <dbReference type="Pfam" id="PF20772"/>
    </source>
</evidence>
<organism evidence="4 5">
    <name type="scientific">Discostella pseudostelligera</name>
    <dbReference type="NCBI Taxonomy" id="259834"/>
    <lineage>
        <taxon>Eukaryota</taxon>
        <taxon>Sar</taxon>
        <taxon>Stramenopiles</taxon>
        <taxon>Ochrophyta</taxon>
        <taxon>Bacillariophyta</taxon>
        <taxon>Coscinodiscophyceae</taxon>
        <taxon>Thalassiosirophycidae</taxon>
        <taxon>Stephanodiscales</taxon>
        <taxon>Stephanodiscaceae</taxon>
        <taxon>Discostella</taxon>
    </lineage>
</organism>
<dbReference type="InterPro" id="IPR017856">
    <property type="entry name" value="Integrase-like_N"/>
</dbReference>
<reference evidence="4 5" key="1">
    <citation type="submission" date="2024-10" db="EMBL/GenBank/DDBJ databases">
        <title>Updated reference genomes for cyclostephanoid diatoms.</title>
        <authorList>
            <person name="Roberts W.R."/>
            <person name="Alverson A.J."/>
        </authorList>
    </citation>
    <scope>NUCLEOTIDE SEQUENCE [LARGE SCALE GENOMIC DNA]</scope>
    <source>
        <strain evidence="4 5">AJA232-27</strain>
    </source>
</reference>
<dbReference type="Pfam" id="PF01709">
    <property type="entry name" value="Transcrip_reg"/>
    <property type="match status" value="1"/>
</dbReference>
<dbReference type="EMBL" id="JALLBG020000268">
    <property type="protein sequence ID" value="KAL3757379.1"/>
    <property type="molecule type" value="Genomic_DNA"/>
</dbReference>
<evidence type="ECO:0000313" key="5">
    <source>
        <dbReference type="Proteomes" id="UP001530293"/>
    </source>
</evidence>
<dbReference type="InterPro" id="IPR048300">
    <property type="entry name" value="TACO1_YebC-like_2nd/3rd_dom"/>
</dbReference>
<proteinExistence type="inferred from homology"/>
<dbReference type="GO" id="GO:0005737">
    <property type="term" value="C:cytoplasm"/>
    <property type="evidence" value="ECO:0007669"/>
    <property type="project" value="UniProtKB-ARBA"/>
</dbReference>
<protein>
    <submittedName>
        <fullName evidence="4">Uncharacterized protein</fullName>
    </submittedName>
</protein>
<dbReference type="SUPFAM" id="SSF75625">
    <property type="entry name" value="YebC-like"/>
    <property type="match status" value="1"/>
</dbReference>